<sequence>MTTTGGCMCGSIRYQFTGEPAVTALCHCVDCQKWTGGAFTSNAVVPRTVFSVTQGTPKSYDAVGESGKINKHFFCSDCGSSLYTELEVMPDVTCVKAGGLDGGAANLGDKIAVEFYVKDRPSYLKPCDGAKQEPRFGGRDGNVVLIYGIPTAYVLRNTWAREDVLKEYLFSGSDVALSTATEVLDGEEKWEHQRHGERKDPGRRFAFGPCLIYLPISCTHGGYNQPHNRQTLRPLSQHVHRAYFRDSRRAIGSGGDKEAQGYDEALGFQGAHLLAGGAGFRLLDHQLQGPEVVDRVENRQPG</sequence>
<proteinExistence type="predicted"/>
<protein>
    <submittedName>
        <fullName evidence="1">Uncharacterized protein</fullName>
    </submittedName>
</protein>
<reference evidence="1" key="1">
    <citation type="submission" date="2022-12" db="EMBL/GenBank/DDBJ databases">
        <title>Genome Sequence of Lasiodiplodia mahajangana.</title>
        <authorList>
            <person name="Buettner E."/>
        </authorList>
    </citation>
    <scope>NUCLEOTIDE SEQUENCE</scope>
    <source>
        <strain evidence="1">VT137</strain>
    </source>
</reference>
<accession>A0ACC2JQ14</accession>
<evidence type="ECO:0000313" key="2">
    <source>
        <dbReference type="Proteomes" id="UP001153332"/>
    </source>
</evidence>
<keyword evidence="2" id="KW-1185">Reference proteome</keyword>
<gene>
    <name evidence="1" type="ORF">O1611_g4112</name>
</gene>
<organism evidence="1 2">
    <name type="scientific">Lasiodiplodia mahajangana</name>
    <dbReference type="NCBI Taxonomy" id="1108764"/>
    <lineage>
        <taxon>Eukaryota</taxon>
        <taxon>Fungi</taxon>
        <taxon>Dikarya</taxon>
        <taxon>Ascomycota</taxon>
        <taxon>Pezizomycotina</taxon>
        <taxon>Dothideomycetes</taxon>
        <taxon>Dothideomycetes incertae sedis</taxon>
        <taxon>Botryosphaeriales</taxon>
        <taxon>Botryosphaeriaceae</taxon>
        <taxon>Lasiodiplodia</taxon>
    </lineage>
</organism>
<name>A0ACC2JQ14_9PEZI</name>
<dbReference type="Proteomes" id="UP001153332">
    <property type="component" value="Unassembled WGS sequence"/>
</dbReference>
<comment type="caution">
    <text evidence="1">The sequence shown here is derived from an EMBL/GenBank/DDBJ whole genome shotgun (WGS) entry which is preliminary data.</text>
</comment>
<evidence type="ECO:0000313" key="1">
    <source>
        <dbReference type="EMBL" id="KAJ8129520.1"/>
    </source>
</evidence>
<dbReference type="EMBL" id="JAPUUL010000737">
    <property type="protein sequence ID" value="KAJ8129520.1"/>
    <property type="molecule type" value="Genomic_DNA"/>
</dbReference>